<name>E8Z6B0_PFIPI</name>
<organism evidence="1">
    <name type="scientific">Pfiesteria piscicida</name>
    <name type="common">Phantom dinoflagellate</name>
    <dbReference type="NCBI Taxonomy" id="71001"/>
    <lineage>
        <taxon>Eukaryota</taxon>
        <taxon>Sar</taxon>
        <taxon>Alveolata</taxon>
        <taxon>Dinophyceae</taxon>
        <taxon>Peridiniales</taxon>
        <taxon>Pfiesteriaceae</taxon>
        <taxon>Pfiesteria</taxon>
    </lineage>
</organism>
<protein>
    <submittedName>
        <fullName evidence="1">Uncharacterized protein</fullName>
    </submittedName>
</protein>
<dbReference type="EMBL" id="FJ600023">
    <property type="protein sequence ID" value="ACU45074.1"/>
    <property type="molecule type" value="mRNA"/>
</dbReference>
<dbReference type="PROSITE" id="PS51257">
    <property type="entry name" value="PROKAR_LIPOPROTEIN"/>
    <property type="match status" value="1"/>
</dbReference>
<proteinExistence type="evidence at transcript level"/>
<reference evidence="1" key="2">
    <citation type="book" date="2010" name="PROCEEDINGS OF 13TH INTERNATIONAL CONFERENCE ON HARMFUL ALGAE" publisher="International Society For The Study of Harmful Algae" city="Hong Kong, China">
        <title>Dinoflagellate meta-transcriptomics enabled by spliced leader.</title>
        <editorList>
            <person name="Unknown A."/>
        </editorList>
        <authorList>
            <person name="Lin S."/>
            <person name="Zhang H."/>
        </authorList>
    </citation>
    <scope>NUCLEOTIDE SEQUENCE</scope>
    <source>
        <strain evidence="1">CCMP1831</strain>
    </source>
</reference>
<sequence>MNALRVSHYRYQLLGTSCLYHFSLSCFVSPAVYRIRAPCNSNREFFTARILWCYVISACLKDS</sequence>
<accession>E8Z6B0</accession>
<dbReference type="AlphaFoldDB" id="E8Z6B0"/>
<dbReference type="EMBL" id="FJ599937">
    <property type="protein sequence ID" value="ACU44990.1"/>
    <property type="molecule type" value="mRNA"/>
</dbReference>
<evidence type="ECO:0000313" key="1">
    <source>
        <dbReference type="EMBL" id="ACU44990.1"/>
    </source>
</evidence>
<reference evidence="1" key="1">
    <citation type="submission" date="2008-12" db="EMBL/GenBank/DDBJ databases">
        <authorList>
            <person name="Zhang H."/>
            <person name="Lin S."/>
        </authorList>
    </citation>
    <scope>NUCLEOTIDE SEQUENCE</scope>
    <source>
        <strain evidence="1">CCMP1831</strain>
    </source>
</reference>